<feature type="region of interest" description="Disordered" evidence="1">
    <location>
        <begin position="199"/>
        <end position="245"/>
    </location>
</feature>
<gene>
    <name evidence="3" type="ORF">NP233_g1755</name>
</gene>
<feature type="region of interest" description="Disordered" evidence="1">
    <location>
        <begin position="47"/>
        <end position="70"/>
    </location>
</feature>
<name>A0AAD5W3G5_9AGAR</name>
<keyword evidence="4" id="KW-1185">Reference proteome</keyword>
<proteinExistence type="predicted"/>
<dbReference type="EMBL" id="JANIEX010000068">
    <property type="protein sequence ID" value="KAJ3574435.1"/>
    <property type="molecule type" value="Genomic_DNA"/>
</dbReference>
<comment type="caution">
    <text evidence="3">The sequence shown here is derived from an EMBL/GenBank/DDBJ whole genome shotgun (WGS) entry which is preliminary data.</text>
</comment>
<sequence length="385" mass="43365">MALRLSTTLCLLRAPQQKSGLLDLADDLQSTTRVTAYQTVDRNDQHHFHEAPYDPPTSHLAGHDHWAGAPQPSAPIDDHPMLLNNISHHIVEPRQHEIPHADFVFPGPSHDIGGPDIQLPGFNHWHEGPDVHVTMNYDQAAGFQYSFVVATGVYNVLCQGYLVGHLLVPSLYFFRANQVFRDAGLSPYSIAYYTLQSEAQPTDKGSRGRQRAKKRSLEKGSNSNQEEESNDEEGKEDKEEGGSSKVPEKYHKLKRDWETLIDDLVEEWRTLNIVSAMLIPGILTLFQVDGASNDPVTRSLAHWALILALWSLVYGCLYVIQFRRMRNDHTIIGWAMEAKKPHAILWNTWVMLALPVVSLACHGLVHVENHRKPASRLFALSTTID</sequence>
<accession>A0AAD5W3G5</accession>
<protein>
    <submittedName>
        <fullName evidence="3">Uncharacterized protein</fullName>
    </submittedName>
</protein>
<organism evidence="3 4">
    <name type="scientific">Leucocoprinus birnbaumii</name>
    <dbReference type="NCBI Taxonomy" id="56174"/>
    <lineage>
        <taxon>Eukaryota</taxon>
        <taxon>Fungi</taxon>
        <taxon>Dikarya</taxon>
        <taxon>Basidiomycota</taxon>
        <taxon>Agaricomycotina</taxon>
        <taxon>Agaricomycetes</taxon>
        <taxon>Agaricomycetidae</taxon>
        <taxon>Agaricales</taxon>
        <taxon>Agaricineae</taxon>
        <taxon>Agaricaceae</taxon>
        <taxon>Leucocoprinus</taxon>
    </lineage>
</organism>
<reference evidence="3" key="1">
    <citation type="submission" date="2022-07" db="EMBL/GenBank/DDBJ databases">
        <title>Genome Sequence of Leucocoprinus birnbaumii.</title>
        <authorList>
            <person name="Buettner E."/>
        </authorList>
    </citation>
    <scope>NUCLEOTIDE SEQUENCE</scope>
    <source>
        <strain evidence="3">VT141</strain>
    </source>
</reference>
<evidence type="ECO:0000256" key="2">
    <source>
        <dbReference type="SAM" id="Phobius"/>
    </source>
</evidence>
<evidence type="ECO:0000256" key="1">
    <source>
        <dbReference type="SAM" id="MobiDB-lite"/>
    </source>
</evidence>
<feature type="compositionally biased region" description="Basic residues" evidence="1">
    <location>
        <begin position="207"/>
        <end position="216"/>
    </location>
</feature>
<keyword evidence="2" id="KW-0812">Transmembrane</keyword>
<keyword evidence="2" id="KW-1133">Transmembrane helix</keyword>
<feature type="compositionally biased region" description="Basic and acidic residues" evidence="1">
    <location>
        <begin position="235"/>
        <end position="245"/>
    </location>
</feature>
<evidence type="ECO:0000313" key="4">
    <source>
        <dbReference type="Proteomes" id="UP001213000"/>
    </source>
</evidence>
<keyword evidence="2" id="KW-0472">Membrane</keyword>
<feature type="transmembrane region" description="Helical" evidence="2">
    <location>
        <begin position="300"/>
        <end position="322"/>
    </location>
</feature>
<feature type="transmembrane region" description="Helical" evidence="2">
    <location>
        <begin position="270"/>
        <end position="288"/>
    </location>
</feature>
<dbReference type="AlphaFoldDB" id="A0AAD5W3G5"/>
<feature type="compositionally biased region" description="Acidic residues" evidence="1">
    <location>
        <begin position="225"/>
        <end position="234"/>
    </location>
</feature>
<feature type="transmembrane region" description="Helical" evidence="2">
    <location>
        <begin position="343"/>
        <end position="365"/>
    </location>
</feature>
<evidence type="ECO:0000313" key="3">
    <source>
        <dbReference type="EMBL" id="KAJ3574435.1"/>
    </source>
</evidence>
<dbReference type="Proteomes" id="UP001213000">
    <property type="component" value="Unassembled WGS sequence"/>
</dbReference>